<dbReference type="InterPro" id="IPR005135">
    <property type="entry name" value="Endo/exonuclease/phosphatase"/>
</dbReference>
<keyword evidence="1" id="KW-1133">Transmembrane helix</keyword>
<name>A0A7K1V3A1_9NOCA</name>
<proteinExistence type="predicted"/>
<evidence type="ECO:0000259" key="2">
    <source>
        <dbReference type="Pfam" id="PF03372"/>
    </source>
</evidence>
<evidence type="ECO:0000313" key="4">
    <source>
        <dbReference type="Proteomes" id="UP000466794"/>
    </source>
</evidence>
<comment type="caution">
    <text evidence="3">The sequence shown here is derived from an EMBL/GenBank/DDBJ whole genome shotgun (WGS) entry which is preliminary data.</text>
</comment>
<dbReference type="InterPro" id="IPR036691">
    <property type="entry name" value="Endo/exonu/phosph_ase_sf"/>
</dbReference>
<dbReference type="SUPFAM" id="SSF56219">
    <property type="entry name" value="DNase I-like"/>
    <property type="match status" value="1"/>
</dbReference>
<feature type="transmembrane region" description="Helical" evidence="1">
    <location>
        <begin position="38"/>
        <end position="56"/>
    </location>
</feature>
<accession>A0A7K1V3A1</accession>
<gene>
    <name evidence="3" type="ORF">GPX89_27445</name>
</gene>
<sequence length="307" mass="32286">MRRPITLVFVAAAALLAVLMVAHDRIPDALGSGVALDTAAPWLILLVPLLAALALVCRSPAGAAACIAPLLVWAYTFGSWWAPNATAGTPASGTLKVVSQNLFADNTTPVATARALAATGADLIAVQELGGTDRAPVQRILDASYPYREERGTVALWSRYPTSDTTTADVGVGWQRGLRTHVSTPSGDLVVYVVHLPSVRPADTATRNNGLKILSRQLSADPAPHIMVAGDFNTATTDRHWRSFAPGFTDTQPASGAGPGFTWPAAFPLARLDHILQRGLTTAGASVLRIPGPDHRAPTATVAFPRR</sequence>
<keyword evidence="1" id="KW-0812">Transmembrane</keyword>
<dbReference type="Proteomes" id="UP000466794">
    <property type="component" value="Unassembled WGS sequence"/>
</dbReference>
<evidence type="ECO:0000256" key="1">
    <source>
        <dbReference type="SAM" id="Phobius"/>
    </source>
</evidence>
<evidence type="ECO:0000313" key="3">
    <source>
        <dbReference type="EMBL" id="MVU80972.1"/>
    </source>
</evidence>
<reference evidence="3 4" key="1">
    <citation type="submission" date="2019-12" db="EMBL/GenBank/DDBJ databases">
        <title>Nocardia sp. nov. ET3-3 isolated from soil.</title>
        <authorList>
            <person name="Kanchanasin P."/>
            <person name="Tanasupawat S."/>
            <person name="Yuki M."/>
            <person name="Kudo T."/>
        </authorList>
    </citation>
    <scope>NUCLEOTIDE SEQUENCE [LARGE SCALE GENOMIC DNA]</scope>
    <source>
        <strain evidence="3 4">ET3-3</strain>
    </source>
</reference>
<keyword evidence="4" id="KW-1185">Reference proteome</keyword>
<organism evidence="3 4">
    <name type="scientific">Nocardia terrae</name>
    <dbReference type="NCBI Taxonomy" id="2675851"/>
    <lineage>
        <taxon>Bacteria</taxon>
        <taxon>Bacillati</taxon>
        <taxon>Actinomycetota</taxon>
        <taxon>Actinomycetes</taxon>
        <taxon>Mycobacteriales</taxon>
        <taxon>Nocardiaceae</taxon>
        <taxon>Nocardia</taxon>
    </lineage>
</organism>
<dbReference type="Pfam" id="PF03372">
    <property type="entry name" value="Exo_endo_phos"/>
    <property type="match status" value="1"/>
</dbReference>
<protein>
    <recommendedName>
        <fullName evidence="2">Endonuclease/exonuclease/phosphatase domain-containing protein</fullName>
    </recommendedName>
</protein>
<dbReference type="GO" id="GO:0003824">
    <property type="term" value="F:catalytic activity"/>
    <property type="evidence" value="ECO:0007669"/>
    <property type="project" value="InterPro"/>
</dbReference>
<feature type="domain" description="Endonuclease/exonuclease/phosphatase" evidence="2">
    <location>
        <begin position="99"/>
        <end position="293"/>
    </location>
</feature>
<dbReference type="Gene3D" id="3.60.10.10">
    <property type="entry name" value="Endonuclease/exonuclease/phosphatase"/>
    <property type="match status" value="1"/>
</dbReference>
<dbReference type="RefSeq" id="WP_157390505.1">
    <property type="nucleotide sequence ID" value="NZ_WRPP01000005.1"/>
</dbReference>
<dbReference type="EMBL" id="WRPP01000005">
    <property type="protein sequence ID" value="MVU80972.1"/>
    <property type="molecule type" value="Genomic_DNA"/>
</dbReference>
<dbReference type="AlphaFoldDB" id="A0A7K1V3A1"/>
<keyword evidence="1" id="KW-0472">Membrane</keyword>
<feature type="transmembrane region" description="Helical" evidence="1">
    <location>
        <begin position="63"/>
        <end position="82"/>
    </location>
</feature>